<protein>
    <recommendedName>
        <fullName evidence="1">Abscisic acid G-protein coupled receptor-like domain-containing protein</fullName>
    </recommendedName>
</protein>
<dbReference type="PANTHER" id="PTHR15948">
    <property type="entry name" value="G-PROTEIN COUPLED RECEPTOR 89-RELATED"/>
    <property type="match status" value="1"/>
</dbReference>
<evidence type="ECO:0000313" key="3">
    <source>
        <dbReference type="Proteomes" id="UP000218209"/>
    </source>
</evidence>
<dbReference type="Pfam" id="PF12430">
    <property type="entry name" value="ABA_GPCR"/>
    <property type="match status" value="1"/>
</dbReference>
<dbReference type="InterPro" id="IPR015672">
    <property type="entry name" value="GPHR/GTG"/>
</dbReference>
<name>A0A1X6P769_PORUM</name>
<feature type="domain" description="Abscisic acid G-protein coupled receptor-like" evidence="1">
    <location>
        <begin position="7"/>
        <end position="84"/>
    </location>
</feature>
<evidence type="ECO:0000259" key="1">
    <source>
        <dbReference type="Pfam" id="PF12430"/>
    </source>
</evidence>
<organism evidence="2 3">
    <name type="scientific">Porphyra umbilicalis</name>
    <name type="common">Purple laver</name>
    <name type="synonym">Red alga</name>
    <dbReference type="NCBI Taxonomy" id="2786"/>
    <lineage>
        <taxon>Eukaryota</taxon>
        <taxon>Rhodophyta</taxon>
        <taxon>Bangiophyceae</taxon>
        <taxon>Bangiales</taxon>
        <taxon>Bangiaceae</taxon>
        <taxon>Porphyra</taxon>
    </lineage>
</organism>
<proteinExistence type="predicted"/>
<dbReference type="PANTHER" id="PTHR15948:SF0">
    <property type="entry name" value="GOLGI PH REGULATOR A-RELATED"/>
    <property type="match status" value="1"/>
</dbReference>
<keyword evidence="3" id="KW-1185">Reference proteome</keyword>
<dbReference type="OrthoDB" id="264392at2759"/>
<accession>A0A1X6P769</accession>
<sequence>MRVTAIFSLVSTNEALSSSAAVFLAQLMGIYITSSTVLARPFLPPGSRALIAELQRGGRVEYEFFSRYFDAIFLSSAAIAAAVLLRPSSATRLTPAEPPKHVAVGGGGGGQWRRAVSRVQVGLDVAGSRLARALPSWARRRWRQLRRGRGAALNAHGA</sequence>
<dbReference type="EMBL" id="KV918857">
    <property type="protein sequence ID" value="OSX76731.1"/>
    <property type="molecule type" value="Genomic_DNA"/>
</dbReference>
<dbReference type="InterPro" id="IPR025969">
    <property type="entry name" value="ABA_GPCR_dom"/>
</dbReference>
<dbReference type="Proteomes" id="UP000218209">
    <property type="component" value="Unassembled WGS sequence"/>
</dbReference>
<gene>
    <name evidence="2" type="ORF">BU14_0177s0013</name>
</gene>
<reference evidence="2 3" key="1">
    <citation type="submission" date="2017-03" db="EMBL/GenBank/DDBJ databases">
        <title>WGS assembly of Porphyra umbilicalis.</title>
        <authorList>
            <person name="Brawley S.H."/>
            <person name="Blouin N.A."/>
            <person name="Ficko-Blean E."/>
            <person name="Wheeler G.L."/>
            <person name="Lohr M."/>
            <person name="Goodson H.V."/>
            <person name="Jenkins J.W."/>
            <person name="Blaby-Haas C.E."/>
            <person name="Helliwell K.E."/>
            <person name="Chan C."/>
            <person name="Marriage T."/>
            <person name="Bhattacharya D."/>
            <person name="Klein A.S."/>
            <person name="Badis Y."/>
            <person name="Brodie J."/>
            <person name="Cao Y."/>
            <person name="Collen J."/>
            <person name="Dittami S.M."/>
            <person name="Gachon C.M."/>
            <person name="Green B.R."/>
            <person name="Karpowicz S."/>
            <person name="Kim J.W."/>
            <person name="Kudahl U."/>
            <person name="Lin S."/>
            <person name="Michel G."/>
            <person name="Mittag M."/>
            <person name="Olson B.J."/>
            <person name="Pangilinan J."/>
            <person name="Peng Y."/>
            <person name="Qiu H."/>
            <person name="Shu S."/>
            <person name="Singer J.T."/>
            <person name="Smith A.G."/>
            <person name="Sprecher B.N."/>
            <person name="Wagner V."/>
            <person name="Wang W."/>
            <person name="Wang Z.-Y."/>
            <person name="Yan J."/>
            <person name="Yarish C."/>
            <person name="Zoeuner-Riek S."/>
            <person name="Zhuang Y."/>
            <person name="Zou Y."/>
            <person name="Lindquist E.A."/>
            <person name="Grimwood J."/>
            <person name="Barry K."/>
            <person name="Rokhsar D.S."/>
            <person name="Schmutz J."/>
            <person name="Stiller J.W."/>
            <person name="Grossman A.R."/>
            <person name="Prochnik S.E."/>
        </authorList>
    </citation>
    <scope>NUCLEOTIDE SEQUENCE [LARGE SCALE GENOMIC DNA]</scope>
    <source>
        <strain evidence="2">4086291</strain>
    </source>
</reference>
<evidence type="ECO:0000313" key="2">
    <source>
        <dbReference type="EMBL" id="OSX76731.1"/>
    </source>
</evidence>
<dbReference type="AlphaFoldDB" id="A0A1X6P769"/>